<protein>
    <submittedName>
        <fullName evidence="1">Single-stranded DNA-binding protein</fullName>
    </submittedName>
</protein>
<dbReference type="OrthoDB" id="371017at2"/>
<sequence length="75" mass="8748">MDCMKLAIQEVENLIQGESFLVKDLFKGYEWNRLTIGDRRSLGALFLHEVKYGELKERIEVGLKSSANQQQYIKK</sequence>
<accession>A0A4R1ASE4</accession>
<dbReference type="Pfam" id="PF07205">
    <property type="entry name" value="DUF1413"/>
    <property type="match status" value="1"/>
</dbReference>
<dbReference type="InterPro" id="IPR010813">
    <property type="entry name" value="DUF1413"/>
</dbReference>
<dbReference type="GO" id="GO:0003677">
    <property type="term" value="F:DNA binding"/>
    <property type="evidence" value="ECO:0007669"/>
    <property type="project" value="UniProtKB-KW"/>
</dbReference>
<dbReference type="AlphaFoldDB" id="A0A4R1ASE4"/>
<keyword evidence="2" id="KW-1185">Reference proteome</keyword>
<organism evidence="1 2">
    <name type="scientific">Cytobacillus praedii</name>
    <dbReference type="NCBI Taxonomy" id="1742358"/>
    <lineage>
        <taxon>Bacteria</taxon>
        <taxon>Bacillati</taxon>
        <taxon>Bacillota</taxon>
        <taxon>Bacilli</taxon>
        <taxon>Bacillales</taxon>
        <taxon>Bacillaceae</taxon>
        <taxon>Cytobacillus</taxon>
    </lineage>
</organism>
<evidence type="ECO:0000313" key="1">
    <source>
        <dbReference type="EMBL" id="TCJ00987.1"/>
    </source>
</evidence>
<keyword evidence="1" id="KW-0238">DNA-binding</keyword>
<name>A0A4R1ASE4_9BACI</name>
<comment type="caution">
    <text evidence="1">The sequence shown here is derived from an EMBL/GenBank/DDBJ whole genome shotgun (WGS) entry which is preliminary data.</text>
</comment>
<dbReference type="EMBL" id="SJTH01000094">
    <property type="protein sequence ID" value="TCJ00987.1"/>
    <property type="molecule type" value="Genomic_DNA"/>
</dbReference>
<gene>
    <name evidence="1" type="ORF">E0Y62_26220</name>
</gene>
<evidence type="ECO:0000313" key="2">
    <source>
        <dbReference type="Proteomes" id="UP000293846"/>
    </source>
</evidence>
<reference evidence="1 2" key="1">
    <citation type="submission" date="2019-03" db="EMBL/GenBank/DDBJ databases">
        <authorList>
            <person name="Jensen L."/>
            <person name="Storgaard J."/>
            <person name="Sulaj E."/>
            <person name="Schramm A."/>
            <person name="Marshall I.P.G."/>
        </authorList>
    </citation>
    <scope>NUCLEOTIDE SEQUENCE [LARGE SCALE GENOMIC DNA]</scope>
    <source>
        <strain evidence="1 2">2017H2G3</strain>
    </source>
</reference>
<proteinExistence type="predicted"/>
<dbReference type="Proteomes" id="UP000293846">
    <property type="component" value="Unassembled WGS sequence"/>
</dbReference>
<dbReference type="RefSeq" id="WP_131239445.1">
    <property type="nucleotide sequence ID" value="NZ_SJTH01000094.1"/>
</dbReference>